<keyword evidence="1" id="KW-0813">Transport</keyword>
<proteinExistence type="predicted"/>
<evidence type="ECO:0000256" key="3">
    <source>
        <dbReference type="ARBA" id="ARBA00022840"/>
    </source>
</evidence>
<dbReference type="InterPro" id="IPR050763">
    <property type="entry name" value="ABC_transporter_ATP-binding"/>
</dbReference>
<feature type="region of interest" description="Disordered" evidence="4">
    <location>
        <begin position="293"/>
        <end position="316"/>
    </location>
</feature>
<gene>
    <name evidence="6" type="ORF">PP2015_3440</name>
</gene>
<evidence type="ECO:0000313" key="6">
    <source>
        <dbReference type="EMBL" id="ALO43915.1"/>
    </source>
</evidence>
<evidence type="ECO:0000256" key="1">
    <source>
        <dbReference type="ARBA" id="ARBA00022448"/>
    </source>
</evidence>
<dbReference type="PANTHER" id="PTHR42711">
    <property type="entry name" value="ABC TRANSPORTER ATP-BINDING PROTEIN"/>
    <property type="match status" value="1"/>
</dbReference>
<sequence length="316" mass="34027">MTNSVVVSVNNLHHSYGDKSVLKGLDLSLKAGRVYGFLGANGAGKTTLINLLLGRLKASQGSVEILGNRAGSAAAKAKVGAMLQIGSLPANLTVLEQLNLFASYYQSPMPVSKALRLSDLNAHENSPFSKLSGGLKQRLLFAIAIIGDPQLVFLDEPSLAMDVNARQQMWQTIRQLKAQGKTVVLTTHYMEEAEVLSDELFILNEGKIIAQGSPSELSHNMQLSEVSFACELNESELSALLPEWSWQVNEGKAATRCKAPNAMLKQAFVNGLSCDLLSVKPSSLEQTFLSLTETAEHEDKTPVNSASEKSAKEQAA</sequence>
<dbReference type="EMBL" id="CP013188">
    <property type="protein sequence ID" value="ALO43915.1"/>
    <property type="molecule type" value="Genomic_DNA"/>
</dbReference>
<protein>
    <submittedName>
        <fullName evidence="6">Putative ABC transport system ATP-binding protein</fullName>
    </submittedName>
</protein>
<dbReference type="PANTHER" id="PTHR42711:SF17">
    <property type="entry name" value="ABC TRANSPORTER ATP-BINDING PROTEIN"/>
    <property type="match status" value="1"/>
</dbReference>
<accession>A0A0S2K6D6</accession>
<dbReference type="STRING" id="161398.PP2015_3440"/>
<dbReference type="InterPro" id="IPR027417">
    <property type="entry name" value="P-loop_NTPase"/>
</dbReference>
<reference evidence="6 7" key="1">
    <citation type="submission" date="2015-11" db="EMBL/GenBank/DDBJ databases">
        <authorList>
            <person name="Zhang Y."/>
            <person name="Guo Z."/>
        </authorList>
    </citation>
    <scope>NUCLEOTIDE SEQUENCE [LARGE SCALE GENOMIC DNA]</scope>
    <source>
        <strain evidence="6 7">KCTC 12086</strain>
    </source>
</reference>
<dbReference type="GO" id="GO:0016887">
    <property type="term" value="F:ATP hydrolysis activity"/>
    <property type="evidence" value="ECO:0007669"/>
    <property type="project" value="InterPro"/>
</dbReference>
<evidence type="ECO:0000259" key="5">
    <source>
        <dbReference type="PROSITE" id="PS50893"/>
    </source>
</evidence>
<organism evidence="6 7">
    <name type="scientific">Pseudoalteromonas phenolica</name>
    <dbReference type="NCBI Taxonomy" id="161398"/>
    <lineage>
        <taxon>Bacteria</taxon>
        <taxon>Pseudomonadati</taxon>
        <taxon>Pseudomonadota</taxon>
        <taxon>Gammaproteobacteria</taxon>
        <taxon>Alteromonadales</taxon>
        <taxon>Pseudoalteromonadaceae</taxon>
        <taxon>Pseudoalteromonas</taxon>
    </lineage>
</organism>
<evidence type="ECO:0000256" key="2">
    <source>
        <dbReference type="ARBA" id="ARBA00022741"/>
    </source>
</evidence>
<dbReference type="KEGG" id="pphe:PP2015_3440"/>
<keyword evidence="3 6" id="KW-0067">ATP-binding</keyword>
<dbReference type="Pfam" id="PF00005">
    <property type="entry name" value="ABC_tran"/>
    <property type="match status" value="1"/>
</dbReference>
<dbReference type="InterPro" id="IPR003593">
    <property type="entry name" value="AAA+_ATPase"/>
</dbReference>
<keyword evidence="7" id="KW-1185">Reference proteome</keyword>
<dbReference type="GO" id="GO:0005524">
    <property type="term" value="F:ATP binding"/>
    <property type="evidence" value="ECO:0007669"/>
    <property type="project" value="UniProtKB-KW"/>
</dbReference>
<dbReference type="Proteomes" id="UP000061457">
    <property type="component" value="Chromosome II"/>
</dbReference>
<evidence type="ECO:0000313" key="7">
    <source>
        <dbReference type="Proteomes" id="UP000061457"/>
    </source>
</evidence>
<name>A0A0S2K6D6_9GAMM</name>
<dbReference type="PATRIC" id="fig|161398.10.peg.3506"/>
<dbReference type="CDD" id="cd03230">
    <property type="entry name" value="ABC_DR_subfamily_A"/>
    <property type="match status" value="1"/>
</dbReference>
<dbReference type="RefSeq" id="WP_058031742.1">
    <property type="nucleotide sequence ID" value="NZ_CP013188.1"/>
</dbReference>
<feature type="domain" description="ABC transporter" evidence="5">
    <location>
        <begin position="7"/>
        <end position="230"/>
    </location>
</feature>
<evidence type="ECO:0000256" key="4">
    <source>
        <dbReference type="SAM" id="MobiDB-lite"/>
    </source>
</evidence>
<dbReference type="InterPro" id="IPR003439">
    <property type="entry name" value="ABC_transporter-like_ATP-bd"/>
</dbReference>
<dbReference type="Gene3D" id="3.40.50.300">
    <property type="entry name" value="P-loop containing nucleotide triphosphate hydrolases"/>
    <property type="match status" value="1"/>
</dbReference>
<dbReference type="AlphaFoldDB" id="A0A0S2K6D6"/>
<dbReference type="PROSITE" id="PS50893">
    <property type="entry name" value="ABC_TRANSPORTER_2"/>
    <property type="match status" value="1"/>
</dbReference>
<dbReference type="OrthoDB" id="5578851at2"/>
<dbReference type="SUPFAM" id="SSF52540">
    <property type="entry name" value="P-loop containing nucleoside triphosphate hydrolases"/>
    <property type="match status" value="1"/>
</dbReference>
<dbReference type="SMART" id="SM00382">
    <property type="entry name" value="AAA"/>
    <property type="match status" value="1"/>
</dbReference>
<keyword evidence="2" id="KW-0547">Nucleotide-binding</keyword>